<evidence type="ECO:0000259" key="6">
    <source>
        <dbReference type="SMART" id="SM00829"/>
    </source>
</evidence>
<evidence type="ECO:0000256" key="2">
    <source>
        <dbReference type="ARBA" id="ARBA00008072"/>
    </source>
</evidence>
<dbReference type="AlphaFoldDB" id="X0QX18"/>
<dbReference type="InterPro" id="IPR013154">
    <property type="entry name" value="ADH-like_N"/>
</dbReference>
<dbReference type="Gene3D" id="3.90.180.10">
    <property type="entry name" value="Medium-chain alcohol dehydrogenases, catalytic domain"/>
    <property type="match status" value="1"/>
</dbReference>
<dbReference type="Pfam" id="PF00107">
    <property type="entry name" value="ADH_zinc_N"/>
    <property type="match status" value="1"/>
</dbReference>
<evidence type="ECO:0000313" key="8">
    <source>
        <dbReference type="Proteomes" id="UP000019491"/>
    </source>
</evidence>
<keyword evidence="4" id="KW-0862">Zinc</keyword>
<keyword evidence="5" id="KW-0560">Oxidoreductase</keyword>
<keyword evidence="3" id="KW-0479">Metal-binding</keyword>
<dbReference type="EMBL" id="BAWF01000006">
    <property type="protein sequence ID" value="GAF43145.1"/>
    <property type="molecule type" value="Genomic_DNA"/>
</dbReference>
<dbReference type="GO" id="GO:0034079">
    <property type="term" value="P:butanediol biosynthetic process"/>
    <property type="evidence" value="ECO:0007669"/>
    <property type="project" value="TreeGrafter"/>
</dbReference>
<dbReference type="SUPFAM" id="SSF51735">
    <property type="entry name" value="NAD(P)-binding Rossmann-fold domains"/>
    <property type="match status" value="1"/>
</dbReference>
<dbReference type="Gene3D" id="3.40.50.720">
    <property type="entry name" value="NAD(P)-binding Rossmann-like Domain"/>
    <property type="match status" value="1"/>
</dbReference>
<evidence type="ECO:0000256" key="5">
    <source>
        <dbReference type="ARBA" id="ARBA00023002"/>
    </source>
</evidence>
<evidence type="ECO:0000313" key="7">
    <source>
        <dbReference type="EMBL" id="GAF43145.1"/>
    </source>
</evidence>
<gene>
    <name evidence="7" type="ORF">RW1_006_00370</name>
</gene>
<sequence>MRAWIYHGNQDVRLEDVPEPVPGPGEVRVRIAYNGICGSDLHEIFNGPMFIPLETVHPTTGHHGPIVLGHEASGIVDAVGPGEIDVEVGQRVAIEPVFRVPGDDAHYNLNAAFYGLSANGFLADCAVVPRRAVHVLPDEVSLIEGALSEPISVAWRAVERADVSVDDSVVVFGGGPIGIAAALSLRAKGIDKFAVVEPSRRRRIVVSEMGFETLDPSATDFQEKLTSFVGSGVQACVNAAGVAPVMKQAIDVLAPGGKLMVVATHVEPVSIDLNQLLMAEKTILTSIGYRDDFPSVIEQQARGAFPTSSWVETVRFEDLVETGLTRLRSGEAIKTLIEVNGG</sequence>
<dbReference type="GO" id="GO:0046872">
    <property type="term" value="F:metal ion binding"/>
    <property type="evidence" value="ECO:0007669"/>
    <property type="project" value="UniProtKB-KW"/>
</dbReference>
<organism evidence="7 8">
    <name type="scientific">Rhodococcus wratislaviensis NBRC 100605</name>
    <dbReference type="NCBI Taxonomy" id="1219028"/>
    <lineage>
        <taxon>Bacteria</taxon>
        <taxon>Bacillati</taxon>
        <taxon>Actinomycetota</taxon>
        <taxon>Actinomycetes</taxon>
        <taxon>Mycobacteriales</taxon>
        <taxon>Nocardiaceae</taxon>
        <taxon>Rhodococcus</taxon>
    </lineage>
</organism>
<protein>
    <submittedName>
        <fullName evidence="7">Putative alcohol dehydrogenase</fullName>
    </submittedName>
</protein>
<dbReference type="Pfam" id="PF08240">
    <property type="entry name" value="ADH_N"/>
    <property type="match status" value="1"/>
</dbReference>
<evidence type="ECO:0000256" key="4">
    <source>
        <dbReference type="ARBA" id="ARBA00022833"/>
    </source>
</evidence>
<reference evidence="7 8" key="1">
    <citation type="submission" date="2014-02" db="EMBL/GenBank/DDBJ databases">
        <title>Whole genome shotgun sequence of Rhodococcus wratislaviensis NBRC 100605.</title>
        <authorList>
            <person name="Hosoyama A."/>
            <person name="Tsuchikane K."/>
            <person name="Yoshida I."/>
            <person name="Ohji S."/>
            <person name="Ichikawa N."/>
            <person name="Yamazoe A."/>
            <person name="Fujita N."/>
        </authorList>
    </citation>
    <scope>NUCLEOTIDE SEQUENCE [LARGE SCALE GENOMIC DNA]</scope>
    <source>
        <strain evidence="7 8">NBRC 100605</strain>
    </source>
</reference>
<dbReference type="GO" id="GO:0000721">
    <property type="term" value="F:(R,R)-butanediol dehydrogenase activity"/>
    <property type="evidence" value="ECO:0007669"/>
    <property type="project" value="TreeGrafter"/>
</dbReference>
<dbReference type="Proteomes" id="UP000019491">
    <property type="component" value="Unassembled WGS sequence"/>
</dbReference>
<dbReference type="PANTHER" id="PTHR43161:SF23">
    <property type="entry name" value="(R,R)-BUTANEDIOL DEHYDROGENASE-RELATED"/>
    <property type="match status" value="1"/>
</dbReference>
<feature type="domain" description="Enoyl reductase (ER)" evidence="6">
    <location>
        <begin position="8"/>
        <end position="337"/>
    </location>
</feature>
<dbReference type="InterPro" id="IPR036291">
    <property type="entry name" value="NAD(P)-bd_dom_sf"/>
</dbReference>
<dbReference type="SUPFAM" id="SSF50129">
    <property type="entry name" value="GroES-like"/>
    <property type="match status" value="1"/>
</dbReference>
<comment type="caution">
    <text evidence="7">The sequence shown here is derived from an EMBL/GenBank/DDBJ whole genome shotgun (WGS) entry which is preliminary data.</text>
</comment>
<dbReference type="GO" id="GO:0005737">
    <property type="term" value="C:cytoplasm"/>
    <property type="evidence" value="ECO:0007669"/>
    <property type="project" value="TreeGrafter"/>
</dbReference>
<evidence type="ECO:0000256" key="1">
    <source>
        <dbReference type="ARBA" id="ARBA00001947"/>
    </source>
</evidence>
<dbReference type="InterPro" id="IPR020843">
    <property type="entry name" value="ER"/>
</dbReference>
<proteinExistence type="inferred from homology"/>
<name>X0QX18_RHOWR</name>
<accession>X0QX18</accession>
<dbReference type="OrthoDB" id="9797931at2"/>
<dbReference type="PANTHER" id="PTHR43161">
    <property type="entry name" value="SORBITOL DEHYDROGENASE"/>
    <property type="match status" value="1"/>
</dbReference>
<comment type="similarity">
    <text evidence="2">Belongs to the zinc-containing alcohol dehydrogenase family.</text>
</comment>
<keyword evidence="8" id="KW-1185">Reference proteome</keyword>
<comment type="cofactor">
    <cofactor evidence="1">
        <name>Zn(2+)</name>
        <dbReference type="ChEBI" id="CHEBI:29105"/>
    </cofactor>
</comment>
<dbReference type="InterPro" id="IPR013149">
    <property type="entry name" value="ADH-like_C"/>
</dbReference>
<dbReference type="InterPro" id="IPR011032">
    <property type="entry name" value="GroES-like_sf"/>
</dbReference>
<dbReference type="RefSeq" id="WP_037227618.1">
    <property type="nucleotide sequence ID" value="NZ_BAWF01000006.1"/>
</dbReference>
<evidence type="ECO:0000256" key="3">
    <source>
        <dbReference type="ARBA" id="ARBA00022723"/>
    </source>
</evidence>
<dbReference type="SMART" id="SM00829">
    <property type="entry name" value="PKS_ER"/>
    <property type="match status" value="1"/>
</dbReference>